<evidence type="ECO:0000256" key="8">
    <source>
        <dbReference type="ARBA" id="ARBA00023136"/>
    </source>
</evidence>
<evidence type="ECO:0000256" key="6">
    <source>
        <dbReference type="ARBA" id="ARBA00022840"/>
    </source>
</evidence>
<dbReference type="GO" id="GO:0005886">
    <property type="term" value="C:plasma membrane"/>
    <property type="evidence" value="ECO:0007669"/>
    <property type="project" value="UniProtKB-SubCell"/>
</dbReference>
<feature type="transmembrane region" description="Helical" evidence="9">
    <location>
        <begin position="277"/>
        <end position="296"/>
    </location>
</feature>
<dbReference type="InterPro" id="IPR011527">
    <property type="entry name" value="ABC1_TM_dom"/>
</dbReference>
<keyword evidence="2" id="KW-0813">Transport</keyword>
<feature type="transmembrane region" description="Helical" evidence="9">
    <location>
        <begin position="21"/>
        <end position="44"/>
    </location>
</feature>
<evidence type="ECO:0000256" key="7">
    <source>
        <dbReference type="ARBA" id="ARBA00022989"/>
    </source>
</evidence>
<dbReference type="Proteomes" id="UP000501253">
    <property type="component" value="Chromosome"/>
</dbReference>
<feature type="transmembrane region" description="Helical" evidence="9">
    <location>
        <begin position="165"/>
        <end position="184"/>
    </location>
</feature>
<evidence type="ECO:0000256" key="9">
    <source>
        <dbReference type="SAM" id="Phobius"/>
    </source>
</evidence>
<proteinExistence type="predicted"/>
<reference evidence="12 13" key="1">
    <citation type="submission" date="2019-08" db="EMBL/GenBank/DDBJ databases">
        <title>Complete genome sequence of Thermosulfurimonas marina SU872T, an anaerobic thermophilic chemolithoautotrophic bacterium isolated from a shallow marine hydrothermal vent.</title>
        <authorList>
            <person name="Allioux M."/>
            <person name="Jebbar M."/>
            <person name="Slobodkina G."/>
            <person name="Slobodkin A."/>
            <person name="Moalic Y."/>
            <person name="Frolova A."/>
            <person name="Shao Z."/>
            <person name="Alain K."/>
        </authorList>
    </citation>
    <scope>NUCLEOTIDE SEQUENCE [LARGE SCALE GENOMIC DNA]</scope>
    <source>
        <strain evidence="12 13">SU872</strain>
    </source>
</reference>
<evidence type="ECO:0000256" key="5">
    <source>
        <dbReference type="ARBA" id="ARBA00022741"/>
    </source>
</evidence>
<evidence type="ECO:0000259" key="10">
    <source>
        <dbReference type="PROSITE" id="PS50893"/>
    </source>
</evidence>
<feature type="domain" description="ABC transporter" evidence="10">
    <location>
        <begin position="339"/>
        <end position="574"/>
    </location>
</feature>
<dbReference type="GO" id="GO:0015421">
    <property type="term" value="F:ABC-type oligopeptide transporter activity"/>
    <property type="evidence" value="ECO:0007669"/>
    <property type="project" value="TreeGrafter"/>
</dbReference>
<dbReference type="GO" id="GO:0005524">
    <property type="term" value="F:ATP binding"/>
    <property type="evidence" value="ECO:0007669"/>
    <property type="project" value="UniProtKB-KW"/>
</dbReference>
<dbReference type="PROSITE" id="PS50893">
    <property type="entry name" value="ABC_TRANSPORTER_2"/>
    <property type="match status" value="1"/>
</dbReference>
<feature type="transmembrane region" description="Helical" evidence="9">
    <location>
        <begin position="64"/>
        <end position="86"/>
    </location>
</feature>
<dbReference type="InterPro" id="IPR027417">
    <property type="entry name" value="P-loop_NTPase"/>
</dbReference>
<name>A0A6H1WR71_9BACT</name>
<keyword evidence="3" id="KW-1003">Cell membrane</keyword>
<evidence type="ECO:0000313" key="13">
    <source>
        <dbReference type="Proteomes" id="UP000501253"/>
    </source>
</evidence>
<dbReference type="PANTHER" id="PTHR43394:SF1">
    <property type="entry name" value="ATP-BINDING CASSETTE SUB-FAMILY B MEMBER 10, MITOCHONDRIAL"/>
    <property type="match status" value="1"/>
</dbReference>
<dbReference type="AlphaFoldDB" id="A0A6H1WR71"/>
<keyword evidence="5" id="KW-0547">Nucleotide-binding</keyword>
<dbReference type="InterPro" id="IPR017871">
    <property type="entry name" value="ABC_transporter-like_CS"/>
</dbReference>
<dbReference type="EMBL" id="CP042909">
    <property type="protein sequence ID" value="QJA05654.1"/>
    <property type="molecule type" value="Genomic_DNA"/>
</dbReference>
<comment type="subcellular location">
    <subcellularLocation>
        <location evidence="1">Cell membrane</location>
        <topology evidence="1">Multi-pass membrane protein</topology>
    </subcellularLocation>
</comment>
<evidence type="ECO:0000256" key="3">
    <source>
        <dbReference type="ARBA" id="ARBA00022475"/>
    </source>
</evidence>
<dbReference type="Pfam" id="PF00664">
    <property type="entry name" value="ABC_membrane"/>
    <property type="match status" value="1"/>
</dbReference>
<dbReference type="GO" id="GO:0016887">
    <property type="term" value="F:ATP hydrolysis activity"/>
    <property type="evidence" value="ECO:0007669"/>
    <property type="project" value="InterPro"/>
</dbReference>
<feature type="transmembrane region" description="Helical" evidence="9">
    <location>
        <begin position="251"/>
        <end position="271"/>
    </location>
</feature>
<dbReference type="SMART" id="SM00382">
    <property type="entry name" value="AAA"/>
    <property type="match status" value="1"/>
</dbReference>
<evidence type="ECO:0000256" key="2">
    <source>
        <dbReference type="ARBA" id="ARBA00022448"/>
    </source>
</evidence>
<dbReference type="SUPFAM" id="SSF90123">
    <property type="entry name" value="ABC transporter transmembrane region"/>
    <property type="match status" value="1"/>
</dbReference>
<dbReference type="Gene3D" id="1.20.1560.10">
    <property type="entry name" value="ABC transporter type 1, transmembrane domain"/>
    <property type="match status" value="1"/>
</dbReference>
<dbReference type="InterPro" id="IPR003593">
    <property type="entry name" value="AAA+_ATPase"/>
</dbReference>
<keyword evidence="13" id="KW-1185">Reference proteome</keyword>
<dbReference type="KEGG" id="tmai:FVE67_02045"/>
<feature type="transmembrane region" description="Helical" evidence="9">
    <location>
        <begin position="131"/>
        <end position="159"/>
    </location>
</feature>
<dbReference type="InterPro" id="IPR039421">
    <property type="entry name" value="Type_1_exporter"/>
</dbReference>
<dbReference type="InterPro" id="IPR036640">
    <property type="entry name" value="ABC1_TM_sf"/>
</dbReference>
<dbReference type="CDD" id="cd18552">
    <property type="entry name" value="ABC_6TM_MsbA_like"/>
    <property type="match status" value="1"/>
</dbReference>
<protein>
    <submittedName>
        <fullName evidence="12">ABC transporter ATP-binding protein</fullName>
    </submittedName>
</protein>
<evidence type="ECO:0000259" key="11">
    <source>
        <dbReference type="PROSITE" id="PS50929"/>
    </source>
</evidence>
<dbReference type="Gene3D" id="3.40.50.300">
    <property type="entry name" value="P-loop containing nucleotide triphosphate hydrolases"/>
    <property type="match status" value="1"/>
</dbReference>
<dbReference type="PROSITE" id="PS00211">
    <property type="entry name" value="ABC_TRANSPORTER_1"/>
    <property type="match status" value="1"/>
</dbReference>
<keyword evidence="6 12" id="KW-0067">ATP-binding</keyword>
<dbReference type="PROSITE" id="PS50929">
    <property type="entry name" value="ABC_TM1F"/>
    <property type="match status" value="1"/>
</dbReference>
<evidence type="ECO:0000313" key="12">
    <source>
        <dbReference type="EMBL" id="QJA05654.1"/>
    </source>
</evidence>
<organism evidence="12 13">
    <name type="scientific">Thermosulfurimonas marina</name>
    <dbReference type="NCBI Taxonomy" id="2047767"/>
    <lineage>
        <taxon>Bacteria</taxon>
        <taxon>Pseudomonadati</taxon>
        <taxon>Thermodesulfobacteriota</taxon>
        <taxon>Thermodesulfobacteria</taxon>
        <taxon>Thermodesulfobacteriales</taxon>
        <taxon>Thermodesulfobacteriaceae</taxon>
        <taxon>Thermosulfurimonas</taxon>
    </lineage>
</organism>
<keyword evidence="8 9" id="KW-0472">Membrane</keyword>
<keyword evidence="7 9" id="KW-1133">Transmembrane helix</keyword>
<dbReference type="SUPFAM" id="SSF52540">
    <property type="entry name" value="P-loop containing nucleoside triphosphate hydrolases"/>
    <property type="match status" value="1"/>
</dbReference>
<feature type="domain" description="ABC transmembrane type-1" evidence="11">
    <location>
        <begin position="26"/>
        <end position="308"/>
    </location>
</feature>
<evidence type="ECO:0000256" key="1">
    <source>
        <dbReference type="ARBA" id="ARBA00004651"/>
    </source>
</evidence>
<dbReference type="PANTHER" id="PTHR43394">
    <property type="entry name" value="ATP-DEPENDENT PERMEASE MDL1, MITOCHONDRIAL"/>
    <property type="match status" value="1"/>
</dbReference>
<accession>A0A6H1WR71</accession>
<dbReference type="Pfam" id="PF00005">
    <property type="entry name" value="ABC_tran"/>
    <property type="match status" value="1"/>
</dbReference>
<dbReference type="FunFam" id="3.40.50.300:FF:000221">
    <property type="entry name" value="Multidrug ABC transporter ATP-binding protein"/>
    <property type="match status" value="1"/>
</dbReference>
<gene>
    <name evidence="12" type="ORF">FVE67_02045</name>
</gene>
<sequence>MSVLPAEVLFLRRLLRFLRPYWPLVVLAIFFSLLASLTSGGIAWMVKPVMDRVFLSRNYAYLRLLPPAILLFFSLRGVASLLQAYFMRKASLSMVNDLRALLFRKLVHLPLLRFEEEGSGRNLSRVLNDTLVIEPVLSTVFQVFLLEGFNVLVLTGVALSRSPGLTLLSLVVLPGIAYGGQHLARRVRRHRRRAQQTIGELTHHLTETFQGLREIKLYGRTEGVLRLFRRGIDRYAELLLKITKYREGSKSLVDVMTGVGGALIVAAGSYLIARGEITPGTFFSVLTAILMLFTPIRKLARSYTGLSDARAAWERLEEILRLPEETGGRLPAPDLREGIRLEGVSFRYPEAEDWALRDIELEIPAGKVTALVGPSGAGKSTLAALLPRFFDPTEGRLFWDGMDLRELDLSSLREHIGLVSQEIVVFNATVAENIALGRPGASRREIEEAARLANAHEFIVRLPQGYDTLLGEGGLSLSGGQKQRLAIARALLRNPSLLILDEATSHLDPLSEKLVQEALSRLMQGRTTLVIAHRLSTIRHADKIVVLEGGRKVAEGAHEELLASCELYRQLYRLFEPSSVS</sequence>
<keyword evidence="4 9" id="KW-0812">Transmembrane</keyword>
<dbReference type="InterPro" id="IPR003439">
    <property type="entry name" value="ABC_transporter-like_ATP-bd"/>
</dbReference>
<evidence type="ECO:0000256" key="4">
    <source>
        <dbReference type="ARBA" id="ARBA00022692"/>
    </source>
</evidence>